<comment type="caution">
    <text evidence="1">The sequence shown here is derived from an EMBL/GenBank/DDBJ whole genome shotgun (WGS) entry which is preliminary data.</text>
</comment>
<evidence type="ECO:0000313" key="1">
    <source>
        <dbReference type="EMBL" id="OGE90386.1"/>
    </source>
</evidence>
<organism evidence="1 2">
    <name type="scientific">Candidatus Doudnabacteria bacterium RIFCSPHIGHO2_12_FULL_48_16</name>
    <dbReference type="NCBI Taxonomy" id="1817838"/>
    <lineage>
        <taxon>Bacteria</taxon>
        <taxon>Candidatus Doudnaibacteriota</taxon>
    </lineage>
</organism>
<evidence type="ECO:0000313" key="2">
    <source>
        <dbReference type="Proteomes" id="UP000177682"/>
    </source>
</evidence>
<reference evidence="1 2" key="1">
    <citation type="journal article" date="2016" name="Nat. Commun.">
        <title>Thousands of microbial genomes shed light on interconnected biogeochemical processes in an aquifer system.</title>
        <authorList>
            <person name="Anantharaman K."/>
            <person name="Brown C.T."/>
            <person name="Hug L.A."/>
            <person name="Sharon I."/>
            <person name="Castelle C.J."/>
            <person name="Probst A.J."/>
            <person name="Thomas B.C."/>
            <person name="Singh A."/>
            <person name="Wilkins M.J."/>
            <person name="Karaoz U."/>
            <person name="Brodie E.L."/>
            <person name="Williams K.H."/>
            <person name="Hubbard S.S."/>
            <person name="Banfield J.F."/>
        </authorList>
    </citation>
    <scope>NUCLEOTIDE SEQUENCE [LARGE SCALE GENOMIC DNA]</scope>
</reference>
<sequence>MISPSQEEFLADQPDKIITVMPFDPKAREAGIALVRQLQEKLPQVEIIFGGSTPLGISGQNDLDVNILSTPEEYEKIKLPYGEQDYKTYMRKKYEFFNRILGLE</sequence>
<name>A0A1F5PKD8_9BACT</name>
<protein>
    <submittedName>
        <fullName evidence="1">Uncharacterized protein</fullName>
    </submittedName>
</protein>
<dbReference type="AlphaFoldDB" id="A0A1F5PKD8"/>
<gene>
    <name evidence="1" type="ORF">A3E29_04880</name>
</gene>
<dbReference type="Proteomes" id="UP000177682">
    <property type="component" value="Unassembled WGS sequence"/>
</dbReference>
<proteinExistence type="predicted"/>
<dbReference type="EMBL" id="MFEY01000007">
    <property type="protein sequence ID" value="OGE90386.1"/>
    <property type="molecule type" value="Genomic_DNA"/>
</dbReference>
<accession>A0A1F5PKD8</accession>